<name>A0ABR2UNT8_9PEZI</name>
<evidence type="ECO:0000313" key="1">
    <source>
        <dbReference type="EMBL" id="KAK9416299.1"/>
    </source>
</evidence>
<evidence type="ECO:0000313" key="2">
    <source>
        <dbReference type="Proteomes" id="UP001408356"/>
    </source>
</evidence>
<reference evidence="1 2" key="1">
    <citation type="journal article" date="2024" name="J. Plant Pathol.">
        <title>Sequence and assembly of the genome of Seiridium unicorne, isolate CBS 538.82, causal agent of cypress canker disease.</title>
        <authorList>
            <person name="Scali E."/>
            <person name="Rocca G.D."/>
            <person name="Danti R."/>
            <person name="Garbelotto M."/>
            <person name="Barberini S."/>
            <person name="Baroncelli R."/>
            <person name="Emiliani G."/>
        </authorList>
    </citation>
    <scope>NUCLEOTIDE SEQUENCE [LARGE SCALE GENOMIC DNA]</scope>
    <source>
        <strain evidence="1 2">BM-138-508</strain>
    </source>
</reference>
<dbReference type="PANTHER" id="PTHR28141:SF1">
    <property type="entry name" value="2',3'-CYCLIC-NUCLEOTIDE 3'-PHOSPHODIESTERASE"/>
    <property type="match status" value="1"/>
</dbReference>
<dbReference type="Pfam" id="PF07823">
    <property type="entry name" value="CPDase"/>
    <property type="match status" value="1"/>
</dbReference>
<dbReference type="SUPFAM" id="SSF55144">
    <property type="entry name" value="LigT-like"/>
    <property type="match status" value="1"/>
</dbReference>
<keyword evidence="2" id="KW-1185">Reference proteome</keyword>
<organism evidence="1 2">
    <name type="scientific">Seiridium unicorne</name>
    <dbReference type="NCBI Taxonomy" id="138068"/>
    <lineage>
        <taxon>Eukaryota</taxon>
        <taxon>Fungi</taxon>
        <taxon>Dikarya</taxon>
        <taxon>Ascomycota</taxon>
        <taxon>Pezizomycotina</taxon>
        <taxon>Sordariomycetes</taxon>
        <taxon>Xylariomycetidae</taxon>
        <taxon>Amphisphaeriales</taxon>
        <taxon>Sporocadaceae</taxon>
        <taxon>Seiridium</taxon>
    </lineage>
</organism>
<dbReference type="Gene3D" id="3.90.1140.10">
    <property type="entry name" value="Cyclic phosphodiesterase"/>
    <property type="match status" value="1"/>
</dbReference>
<sequence>MPGSSLWLVPPPDHPSHDTLSRLIAEILPAKFPSEVGPPFSPHMTLTSNIDPKIYGETPQQWLDAIPWPSSGQVKVRFDAVKTEDVFFRRGYIKAGYNGVKDIAALARARGVEGEDEVGPKTEEWLKWWTAAFGPHVSLIYGSNLVDESTLKGISNVVEEAGVQLGGGGWDGGVVWLVPTDRPIAEWKPIATKTL</sequence>
<proteinExistence type="predicted"/>
<gene>
    <name evidence="1" type="ORF">SUNI508_01716</name>
</gene>
<dbReference type="PANTHER" id="PTHR28141">
    <property type="entry name" value="2',3'-CYCLIC-NUCLEOTIDE 3'-PHOSPHODIESTERASE"/>
    <property type="match status" value="1"/>
</dbReference>
<protein>
    <submittedName>
        <fullName evidence="1">2',3'-cyclic-nucleotide 3'-phosphodiesterase</fullName>
    </submittedName>
</protein>
<comment type="caution">
    <text evidence="1">The sequence shown here is derived from an EMBL/GenBank/DDBJ whole genome shotgun (WGS) entry which is preliminary data.</text>
</comment>
<dbReference type="EMBL" id="JARVKF010000407">
    <property type="protein sequence ID" value="KAK9416299.1"/>
    <property type="molecule type" value="Genomic_DNA"/>
</dbReference>
<dbReference type="Proteomes" id="UP001408356">
    <property type="component" value="Unassembled WGS sequence"/>
</dbReference>
<accession>A0ABR2UNT8</accession>
<dbReference type="InterPro" id="IPR012386">
    <property type="entry name" value="Cyclic-nucl_3Pdiesterase"/>
</dbReference>
<dbReference type="InterPro" id="IPR009097">
    <property type="entry name" value="Cyclic_Pdiesterase"/>
</dbReference>